<dbReference type="Proteomes" id="UP000199459">
    <property type="component" value="Unassembled WGS sequence"/>
</dbReference>
<protein>
    <submittedName>
        <fullName evidence="2">HD-like signal output (HDOD) domain, no enzymatic activity</fullName>
    </submittedName>
</protein>
<dbReference type="SUPFAM" id="SSF109604">
    <property type="entry name" value="HD-domain/PDEase-like"/>
    <property type="match status" value="1"/>
</dbReference>
<dbReference type="PANTHER" id="PTHR33525">
    <property type="match status" value="1"/>
</dbReference>
<evidence type="ECO:0000313" key="3">
    <source>
        <dbReference type="Proteomes" id="UP000199459"/>
    </source>
</evidence>
<dbReference type="OrthoDB" id="9784953at2"/>
<dbReference type="InterPro" id="IPR013976">
    <property type="entry name" value="HDOD"/>
</dbReference>
<feature type="domain" description="HDOD" evidence="1">
    <location>
        <begin position="26"/>
        <end position="226"/>
    </location>
</feature>
<dbReference type="PANTHER" id="PTHR33525:SF3">
    <property type="entry name" value="RIBONUCLEASE Y"/>
    <property type="match status" value="1"/>
</dbReference>
<evidence type="ECO:0000259" key="1">
    <source>
        <dbReference type="PROSITE" id="PS51833"/>
    </source>
</evidence>
<dbReference type="InterPro" id="IPR052340">
    <property type="entry name" value="RNase_Y/CdgJ"/>
</dbReference>
<name>A0A1H8EAM4_9PROT</name>
<accession>A0A1H8EAM4</accession>
<organism evidence="2 3">
    <name type="scientific">Nitrosomonas marina</name>
    <dbReference type="NCBI Taxonomy" id="917"/>
    <lineage>
        <taxon>Bacteria</taxon>
        <taxon>Pseudomonadati</taxon>
        <taxon>Pseudomonadota</taxon>
        <taxon>Betaproteobacteria</taxon>
        <taxon>Nitrosomonadales</taxon>
        <taxon>Nitrosomonadaceae</taxon>
        <taxon>Nitrosomonas</taxon>
    </lineage>
</organism>
<dbReference type="STRING" id="917.SAMN05216326_10816"/>
<dbReference type="EMBL" id="FOCP01000009">
    <property type="protein sequence ID" value="SEN16569.1"/>
    <property type="molecule type" value="Genomic_DNA"/>
</dbReference>
<dbReference type="PROSITE" id="PS51833">
    <property type="entry name" value="HDOD"/>
    <property type="match status" value="1"/>
</dbReference>
<evidence type="ECO:0000313" key="2">
    <source>
        <dbReference type="EMBL" id="SEN16569.1"/>
    </source>
</evidence>
<sequence>MKVLNVHNRQVLNENLRETLQQTELIPPLPETASKILMLRNKPDAHLDELVGVIESDPSLAAFVMKYARMAIFGYGDRITSVTHAISLVLGYTTTLNVTLSVAASGSLKMPNYGPLGRVCLWRDALLCAQLCRQIARVIDKKHCINSELAYLGGLLHNFGYLMFAHFCPKEFASLNELIGQNPNQDIRPLEIQHFGITHDLIGLYLLKAWCLPEEVIMMAAKHHYPDSVGKHVNYVKLVATTNRLLHKDGVPDACEHIETSAMLDELGINEADAEMELEKVVECRSELEELARGLMA</sequence>
<dbReference type="Gene3D" id="1.10.3210.10">
    <property type="entry name" value="Hypothetical protein af1432"/>
    <property type="match status" value="1"/>
</dbReference>
<dbReference type="Pfam" id="PF08668">
    <property type="entry name" value="HDOD"/>
    <property type="match status" value="1"/>
</dbReference>
<reference evidence="2 3" key="1">
    <citation type="submission" date="2016-10" db="EMBL/GenBank/DDBJ databases">
        <authorList>
            <person name="de Groot N.N."/>
        </authorList>
    </citation>
    <scope>NUCLEOTIDE SEQUENCE [LARGE SCALE GENOMIC DNA]</scope>
    <source>
        <strain evidence="2 3">Nm22</strain>
    </source>
</reference>
<proteinExistence type="predicted"/>
<dbReference type="AlphaFoldDB" id="A0A1H8EAM4"/>
<gene>
    <name evidence="2" type="ORF">SAMN05216325_10922</name>
</gene>